<comment type="similarity">
    <text evidence="1">Belongs to the LytR/CpsA/Psr (LCP) family.</text>
</comment>
<sequence length="408" mass="42378">MTDLRPRASRRASDPTIARHGRLRSAGPVATIVRFVAAAVAVVLVSGAAVAGYAVWDISNSVKPGVALIGETLGPPPDIGAIEGGVNLLLVGSDSGGGDKRYGSRGETLNDVTILLHISADHTNATVVSFPRDLFVPIPSCPKVGQPGSWGAQSSNKINVALAYGGLACVVKTVSDLTGLSIPFAAKIEFNGVIEMSNAIGGVTVCVASAINDGQIGFHLSKGMHTIKGWNALMFLRSRYGVNGGTDLARISNQQVFMSALVRQARDSATLTDPIKVYGLAKAAVDNMQVSNSLRNPITMASIALALKDIDPRNIQLIQYPSRFGSSNGEGGVLPIQDAANVLFAAIKNDQPVKLSGATGPGSSLDPKATTAPIDPSSQPLDNVVKLPSTITGQNSSQQTCSKGQTYR</sequence>
<gene>
    <name evidence="5" type="ORF">E3N84_03990</name>
</gene>
<protein>
    <submittedName>
        <fullName evidence="5">LytR family transcriptional regulator</fullName>
    </submittedName>
</protein>
<dbReference type="Gene3D" id="3.40.630.190">
    <property type="entry name" value="LCP protein"/>
    <property type="match status" value="1"/>
</dbReference>
<feature type="transmembrane region" description="Helical" evidence="3">
    <location>
        <begin position="32"/>
        <end position="56"/>
    </location>
</feature>
<dbReference type="AlphaFoldDB" id="A0A4R8VAB3"/>
<feature type="domain" description="Cell envelope-related transcriptional attenuator" evidence="4">
    <location>
        <begin position="110"/>
        <end position="266"/>
    </location>
</feature>
<evidence type="ECO:0000256" key="3">
    <source>
        <dbReference type="SAM" id="Phobius"/>
    </source>
</evidence>
<dbReference type="NCBIfam" id="TIGR00350">
    <property type="entry name" value="lytR_cpsA_psr"/>
    <property type="match status" value="1"/>
</dbReference>
<evidence type="ECO:0000259" key="4">
    <source>
        <dbReference type="Pfam" id="PF03816"/>
    </source>
</evidence>
<feature type="region of interest" description="Disordered" evidence="2">
    <location>
        <begin position="355"/>
        <end position="383"/>
    </location>
</feature>
<dbReference type="Proteomes" id="UP000298488">
    <property type="component" value="Unassembled WGS sequence"/>
</dbReference>
<organism evidence="5 6">
    <name type="scientific">Terrimesophilobacter mesophilus</name>
    <dbReference type="NCBI Taxonomy" id="433647"/>
    <lineage>
        <taxon>Bacteria</taxon>
        <taxon>Bacillati</taxon>
        <taxon>Actinomycetota</taxon>
        <taxon>Actinomycetes</taxon>
        <taxon>Micrococcales</taxon>
        <taxon>Microbacteriaceae</taxon>
        <taxon>Terrimesophilobacter</taxon>
    </lineage>
</organism>
<evidence type="ECO:0000256" key="2">
    <source>
        <dbReference type="SAM" id="MobiDB-lite"/>
    </source>
</evidence>
<proteinExistence type="inferred from homology"/>
<keyword evidence="3" id="KW-1133">Transmembrane helix</keyword>
<dbReference type="EMBL" id="SOFI01000003">
    <property type="protein sequence ID" value="TFB79286.1"/>
    <property type="molecule type" value="Genomic_DNA"/>
</dbReference>
<dbReference type="InterPro" id="IPR004474">
    <property type="entry name" value="LytR_CpsA_psr"/>
</dbReference>
<dbReference type="PANTHER" id="PTHR33392:SF6">
    <property type="entry name" value="POLYISOPRENYL-TEICHOIC ACID--PEPTIDOGLYCAN TEICHOIC ACID TRANSFERASE TAGU"/>
    <property type="match status" value="1"/>
</dbReference>
<keyword evidence="3" id="KW-0812">Transmembrane</keyword>
<keyword evidence="3" id="KW-0472">Membrane</keyword>
<accession>A0A4R8VAB3</accession>
<dbReference type="PANTHER" id="PTHR33392">
    <property type="entry name" value="POLYISOPRENYL-TEICHOIC ACID--PEPTIDOGLYCAN TEICHOIC ACID TRANSFERASE TAGU"/>
    <property type="match status" value="1"/>
</dbReference>
<keyword evidence="6" id="KW-1185">Reference proteome</keyword>
<evidence type="ECO:0000256" key="1">
    <source>
        <dbReference type="ARBA" id="ARBA00006068"/>
    </source>
</evidence>
<dbReference type="Pfam" id="PF03816">
    <property type="entry name" value="LytR_cpsA_psr"/>
    <property type="match status" value="1"/>
</dbReference>
<name>A0A4R8VAB3_9MICO</name>
<evidence type="ECO:0000313" key="6">
    <source>
        <dbReference type="Proteomes" id="UP000298488"/>
    </source>
</evidence>
<dbReference type="OrthoDB" id="9782542at2"/>
<reference evidence="5 6" key="1">
    <citation type="submission" date="2019-03" db="EMBL/GenBank/DDBJ databases">
        <title>Genomics of glacier-inhabiting Cryobacterium strains.</title>
        <authorList>
            <person name="Liu Q."/>
            <person name="Xin Y.-H."/>
        </authorList>
    </citation>
    <scope>NUCLEOTIDE SEQUENCE [LARGE SCALE GENOMIC DNA]</scope>
    <source>
        <strain evidence="5 6">CGMCC 1.10440</strain>
    </source>
</reference>
<dbReference type="InterPro" id="IPR050922">
    <property type="entry name" value="LytR/CpsA/Psr_CW_biosynth"/>
</dbReference>
<evidence type="ECO:0000313" key="5">
    <source>
        <dbReference type="EMBL" id="TFB79286.1"/>
    </source>
</evidence>
<comment type="caution">
    <text evidence="5">The sequence shown here is derived from an EMBL/GenBank/DDBJ whole genome shotgun (WGS) entry which is preliminary data.</text>
</comment>
<dbReference type="RefSeq" id="WP_104095163.1">
    <property type="nucleotide sequence ID" value="NZ_JACHBP010000001.1"/>
</dbReference>